<sequence>MSGIFSRVFGQKDDGPKATRVTTGLGGANTMYYNEDLKRWVERGKENEVVEEKPPSPPPVDRRPRVPPQNEGDTASPPRSAGANPFRRAPATAASRYVNPMATNGTGPQTKAGTTASRLPGIPNHGVGGPIRPPGLIASPFPPSQQSVFVPRAPPPEVSPDDSQENAEGTPTGDGESDARETNAQDSSPRQKDDASPKGNPFGVPPPIGGTNGFAPPPVPTGPSGVSAIPPIPRGNSIPSSAPPVPFAAPPARETTGEGGSTVGGMHQAPKPSMFVPGENGHFGETTAEAGETSAEMDKNREASSPRQDDDSSPKGNPFGVPPPLGGTNGFAPPPVPTGPSGVSAIPPIPRGNSIPSGPPPGPFAVPPTRQETGEGGSTVGGMHQGSSPRQDDDSSPKGNPFGVPPPIGGTNGFAPPPVPTGPSGVSAIPPIPRGNSIPSGPPPGPFAAPPARQTTGEGGSTVGGMHQAPKAEESREEIEPIDVDVDATIAELERMIKSMSARMAYFENNQAREEKTRRKHEVKRQNFMKRATNIKVLCDTLQACCPSSSGQGNDLLPGPPVVF</sequence>
<feature type="compositionally biased region" description="Gly residues" evidence="1">
    <location>
        <begin position="374"/>
        <end position="384"/>
    </location>
</feature>
<dbReference type="EMBL" id="CDMZ01003229">
    <property type="protein sequence ID" value="CEM45602.1"/>
    <property type="molecule type" value="Genomic_DNA"/>
</dbReference>
<feature type="compositionally biased region" description="Pro residues" evidence="1">
    <location>
        <begin position="357"/>
        <end position="366"/>
    </location>
</feature>
<evidence type="ECO:0000256" key="1">
    <source>
        <dbReference type="SAM" id="MobiDB-lite"/>
    </source>
</evidence>
<feature type="compositionally biased region" description="Low complexity" evidence="1">
    <location>
        <begin position="422"/>
        <end position="439"/>
    </location>
</feature>
<feature type="compositionally biased region" description="Basic and acidic residues" evidence="1">
    <location>
        <begin position="296"/>
        <end position="313"/>
    </location>
</feature>
<dbReference type="VEuPathDB" id="CryptoDB:Cvel_1170"/>
<name>A0A0G4HN27_9ALVE</name>
<evidence type="ECO:0000313" key="2">
    <source>
        <dbReference type="EMBL" id="CEM45602.1"/>
    </source>
</evidence>
<feature type="compositionally biased region" description="Low complexity" evidence="1">
    <location>
        <begin position="339"/>
        <end position="356"/>
    </location>
</feature>
<feature type="compositionally biased region" description="Basic and acidic residues" evidence="1">
    <location>
        <begin position="177"/>
        <end position="196"/>
    </location>
</feature>
<organism evidence="2">
    <name type="scientific">Chromera velia CCMP2878</name>
    <dbReference type="NCBI Taxonomy" id="1169474"/>
    <lineage>
        <taxon>Eukaryota</taxon>
        <taxon>Sar</taxon>
        <taxon>Alveolata</taxon>
        <taxon>Colpodellida</taxon>
        <taxon>Chromeraceae</taxon>
        <taxon>Chromera</taxon>
    </lineage>
</organism>
<feature type="region of interest" description="Disordered" evidence="1">
    <location>
        <begin position="1"/>
        <end position="478"/>
    </location>
</feature>
<feature type="compositionally biased region" description="Basic and acidic residues" evidence="1">
    <location>
        <begin position="35"/>
        <end position="64"/>
    </location>
</feature>
<reference evidence="2" key="1">
    <citation type="submission" date="2014-11" db="EMBL/GenBank/DDBJ databases">
        <authorList>
            <person name="Otto D Thomas"/>
            <person name="Naeem Raeece"/>
        </authorList>
    </citation>
    <scope>NUCLEOTIDE SEQUENCE</scope>
</reference>
<accession>A0A0G4HN27</accession>
<dbReference type="AlphaFoldDB" id="A0A0G4HN27"/>
<feature type="compositionally biased region" description="Pro residues" evidence="1">
    <location>
        <begin position="440"/>
        <end position="449"/>
    </location>
</feature>
<feature type="compositionally biased region" description="Low complexity" evidence="1">
    <location>
        <begin position="284"/>
        <end position="294"/>
    </location>
</feature>
<feature type="compositionally biased region" description="Polar residues" evidence="1">
    <location>
        <begin position="101"/>
        <end position="117"/>
    </location>
</feature>
<protein>
    <submittedName>
        <fullName evidence="2">Uncharacterized protein</fullName>
    </submittedName>
</protein>
<proteinExistence type="predicted"/>
<gene>
    <name evidence="2" type="ORF">Cvel_1170</name>
</gene>